<dbReference type="OrthoDB" id="3225203at2759"/>
<feature type="compositionally biased region" description="Gly residues" evidence="1">
    <location>
        <begin position="233"/>
        <end position="245"/>
    </location>
</feature>
<organism evidence="2 3">
    <name type="scientific">Crucibulum laeve</name>
    <dbReference type="NCBI Taxonomy" id="68775"/>
    <lineage>
        <taxon>Eukaryota</taxon>
        <taxon>Fungi</taxon>
        <taxon>Dikarya</taxon>
        <taxon>Basidiomycota</taxon>
        <taxon>Agaricomycotina</taxon>
        <taxon>Agaricomycetes</taxon>
        <taxon>Agaricomycetidae</taxon>
        <taxon>Agaricales</taxon>
        <taxon>Agaricineae</taxon>
        <taxon>Nidulariaceae</taxon>
        <taxon>Crucibulum</taxon>
    </lineage>
</organism>
<feature type="compositionally biased region" description="Pro residues" evidence="1">
    <location>
        <begin position="1055"/>
        <end position="1068"/>
    </location>
</feature>
<dbReference type="Proteomes" id="UP000308652">
    <property type="component" value="Unassembled WGS sequence"/>
</dbReference>
<feature type="region of interest" description="Disordered" evidence="1">
    <location>
        <begin position="1413"/>
        <end position="1572"/>
    </location>
</feature>
<feature type="region of interest" description="Disordered" evidence="1">
    <location>
        <begin position="1344"/>
        <end position="1370"/>
    </location>
</feature>
<feature type="region of interest" description="Disordered" evidence="1">
    <location>
        <begin position="233"/>
        <end position="264"/>
    </location>
</feature>
<feature type="compositionally biased region" description="Pro residues" evidence="1">
    <location>
        <begin position="528"/>
        <end position="537"/>
    </location>
</feature>
<dbReference type="STRING" id="68775.A0A5C3M0P6"/>
<feature type="compositionally biased region" description="Basic residues" evidence="1">
    <location>
        <begin position="1193"/>
        <end position="1203"/>
    </location>
</feature>
<feature type="compositionally biased region" description="Polar residues" evidence="1">
    <location>
        <begin position="306"/>
        <end position="316"/>
    </location>
</feature>
<sequence>MEEPTAPPAPALIILSCRFVPYDQWLLTHLDPTWKIADIKWLLLHKCIGIPFPSPLDPDHPGRSAHSYSFSQVPNAAERPPSPITFAPDPRHRPISPIEFAQPQPQAVGAYGTYGAGAATSITSGAVTAVGSAEEVDEAGYEEDREWDSDDFDDGLEVGTQEDVGGGLVAKGRVRISMGMSTAGPNATGVGIGMGIGAGIGMGTDLNKPPAGRRHGHSSSISSIVRPVARVLGNGGAGGSVSGHGHGQDTPTPVEEKPAPSTHDPTSYTLVRFSTGQLFEDDFRLADYELGPYELLELHYSLPYTHSSSHRNQGQGQPYIFPQPKTSRKQQFNHQRILTSLPRSNPVAYIQPYWEGWVRALRVVWRDEEFDAMYGYAGPTFPRYGTYPATMGMAMGISGVRNPAAWDDEGVVNVLESERERRERERWERRESGVRTGDHSAARIGRRKLEWRERWVVIRDGVVSLCKSREDSTPTHKLPLSSLTGLRDVDHLIRSTNSVHARRAPKRSVPPQQAQVNAWSGLSASPLPFRPATPPRHPSLLGHDDPDEPLRDRSDRSYIPASREEAEHAGFRIVCAKFRSERRARGSSVVAPAPPTSKSRRLPEKRKYTSTAPSLSMFAGPGTVASAIGGASNTSGAVADDRKRPRKVATYPPMRQLEDASDTGLRAHSHTKRKDKEKEKSKSKSKPKTQEKPKDKGREKDKTTLPVLHNPGPNPNRGPYLRKSSLPSLSLAGKAKSPAGSTVNVNKIGVGMGAFFGSGKEKKEKKKDKKGKSKAEDMSFVGQADIQTTLRTGEDIDGNIVAGQPELGTGWEKSNTQQKSKKPMPPSGAVTSAESDDEGGGSEDEDDGDEDAVDADISVDMSKVLSTLKSDINPAQSSADGGSDSPDPDAIIRMGINYPNTDSGSSLTLSSPVFAHTESDDNDSDPELRLGKERSSYRYGYPRGGIGKRVAGEKEVERPKELVDKPVNRDDEFISLHNTEKPTGDDVARERAARKAKEREREKRKEEEEKGEWIVLDMGNDNAYVSILRILHRHFPHPISSSFISSLPEIVSPTPTPFPTPASSPPAHKPSWSASTLAQDSMNDESFSASTSTAVLSEATHSNASNLGGYESAGEASPSSKFNFTKPEHPPVLATLNTRSTGFPKKTLGALPYPEWRIELVRRAQKAGMGEVGRPTEMMLWGYAPPRDDTSSTKRRKSIRRRSTTSYASTITDTHRGSIHGSIHTMGATSSLDDDDTGYNMNLSESEGESSEAEWMGWMVDIHRQGKVDAAAKLQAAMSAWDLDAEDSDGPPKTKEEDLLLYLERRRRLEPSGVITSVPLGITDSPTYSDLSFSTNNHMSHSYHGHTLSISGGSSQPHSRQPTHQQSSGLLHATADGSVRQQVLAAEQTFSLAPGGGSKMIMELTPSSATNYYPDHGIAEGDRFTTAPNSPIHTASRLPSHASLRRDEGAGPSGSFTVPRRSSSAGLTLNQGGSMGRSSSILGKGGVLRKKDTRDQVERPRAEDSKKRRPKLSVATSSNRDAADNSPHVKSPTVRSILRRVRSGSSLMSGGDDHTSPTRAGASMTAVAAKTKSGPLENFVKKLDSALDFVDGK</sequence>
<feature type="compositionally biased region" description="Polar residues" evidence="1">
    <location>
        <begin position="864"/>
        <end position="876"/>
    </location>
</feature>
<feature type="region of interest" description="Disordered" evidence="1">
    <location>
        <begin position="59"/>
        <end position="80"/>
    </location>
</feature>
<feature type="region of interest" description="Disordered" evidence="1">
    <location>
        <begin position="753"/>
        <end position="1009"/>
    </location>
</feature>
<evidence type="ECO:0000313" key="2">
    <source>
        <dbReference type="EMBL" id="TFK37906.1"/>
    </source>
</evidence>
<feature type="region of interest" description="Disordered" evidence="1">
    <location>
        <begin position="1106"/>
        <end position="1125"/>
    </location>
</feature>
<name>A0A5C3M0P6_9AGAR</name>
<accession>A0A5C3M0P6</accession>
<keyword evidence="3" id="KW-1185">Reference proteome</keyword>
<feature type="region of interest" description="Disordered" evidence="1">
    <location>
        <begin position="522"/>
        <end position="554"/>
    </location>
</feature>
<feature type="compositionally biased region" description="Basic and acidic residues" evidence="1">
    <location>
        <begin position="542"/>
        <end position="554"/>
    </location>
</feature>
<feature type="compositionally biased region" description="Polar residues" evidence="1">
    <location>
        <begin position="1072"/>
        <end position="1089"/>
    </location>
</feature>
<dbReference type="SUPFAM" id="SSF50729">
    <property type="entry name" value="PH domain-like"/>
    <property type="match status" value="1"/>
</dbReference>
<evidence type="ECO:0000313" key="3">
    <source>
        <dbReference type="Proteomes" id="UP000308652"/>
    </source>
</evidence>
<feature type="compositionally biased region" description="Polar residues" evidence="1">
    <location>
        <begin position="898"/>
        <end position="911"/>
    </location>
</feature>
<feature type="compositionally biased region" description="Polar residues" evidence="1">
    <location>
        <begin position="1348"/>
        <end position="1369"/>
    </location>
</feature>
<feature type="compositionally biased region" description="Basic and acidic residues" evidence="1">
    <location>
        <begin position="674"/>
        <end position="703"/>
    </location>
</feature>
<feature type="compositionally biased region" description="Basic residues" evidence="1">
    <location>
        <begin position="763"/>
        <end position="772"/>
    </location>
</feature>
<feature type="compositionally biased region" description="Basic and acidic residues" evidence="1">
    <location>
        <begin position="926"/>
        <end position="936"/>
    </location>
</feature>
<dbReference type="EMBL" id="ML213605">
    <property type="protein sequence ID" value="TFK37906.1"/>
    <property type="molecule type" value="Genomic_DNA"/>
</dbReference>
<feature type="compositionally biased region" description="Acidic residues" evidence="1">
    <location>
        <begin position="834"/>
        <end position="854"/>
    </location>
</feature>
<proteinExistence type="predicted"/>
<dbReference type="CDD" id="cd00821">
    <property type="entry name" value="PH"/>
    <property type="match status" value="1"/>
</dbReference>
<feature type="compositionally biased region" description="Low complexity" evidence="1">
    <location>
        <begin position="877"/>
        <end position="889"/>
    </location>
</feature>
<feature type="region of interest" description="Disordered" evidence="1">
    <location>
        <begin position="632"/>
        <end position="725"/>
    </location>
</feature>
<feature type="compositionally biased region" description="Basic and acidic residues" evidence="1">
    <location>
        <begin position="950"/>
        <end position="1009"/>
    </location>
</feature>
<feature type="region of interest" description="Disordered" evidence="1">
    <location>
        <begin position="582"/>
        <end position="619"/>
    </location>
</feature>
<feature type="region of interest" description="Disordered" evidence="1">
    <location>
        <begin position="498"/>
        <end position="517"/>
    </location>
</feature>
<gene>
    <name evidence="2" type="ORF">BDQ12DRAFT_666512</name>
</gene>
<evidence type="ECO:0000256" key="1">
    <source>
        <dbReference type="SAM" id="MobiDB-lite"/>
    </source>
</evidence>
<feature type="compositionally biased region" description="Basic and acidic residues" evidence="1">
    <location>
        <begin position="1489"/>
        <end position="1506"/>
    </location>
</feature>
<protein>
    <submittedName>
        <fullName evidence="2">Uncharacterized protein</fullName>
    </submittedName>
</protein>
<feature type="compositionally biased region" description="Polar residues" evidence="1">
    <location>
        <begin position="1454"/>
        <end position="1481"/>
    </location>
</feature>
<feature type="region of interest" description="Disordered" evidence="1">
    <location>
        <begin position="1055"/>
        <end position="1089"/>
    </location>
</feature>
<feature type="region of interest" description="Disordered" evidence="1">
    <location>
        <begin position="306"/>
        <end position="326"/>
    </location>
</feature>
<reference evidence="2 3" key="1">
    <citation type="journal article" date="2019" name="Nat. Ecol. Evol.">
        <title>Megaphylogeny resolves global patterns of mushroom evolution.</title>
        <authorList>
            <person name="Varga T."/>
            <person name="Krizsan K."/>
            <person name="Foldi C."/>
            <person name="Dima B."/>
            <person name="Sanchez-Garcia M."/>
            <person name="Sanchez-Ramirez S."/>
            <person name="Szollosi G.J."/>
            <person name="Szarkandi J.G."/>
            <person name="Papp V."/>
            <person name="Albert L."/>
            <person name="Andreopoulos W."/>
            <person name="Angelini C."/>
            <person name="Antonin V."/>
            <person name="Barry K.W."/>
            <person name="Bougher N.L."/>
            <person name="Buchanan P."/>
            <person name="Buyck B."/>
            <person name="Bense V."/>
            <person name="Catcheside P."/>
            <person name="Chovatia M."/>
            <person name="Cooper J."/>
            <person name="Damon W."/>
            <person name="Desjardin D."/>
            <person name="Finy P."/>
            <person name="Geml J."/>
            <person name="Haridas S."/>
            <person name="Hughes K."/>
            <person name="Justo A."/>
            <person name="Karasinski D."/>
            <person name="Kautmanova I."/>
            <person name="Kiss B."/>
            <person name="Kocsube S."/>
            <person name="Kotiranta H."/>
            <person name="LaButti K.M."/>
            <person name="Lechner B.E."/>
            <person name="Liimatainen K."/>
            <person name="Lipzen A."/>
            <person name="Lukacs Z."/>
            <person name="Mihaltcheva S."/>
            <person name="Morgado L.N."/>
            <person name="Niskanen T."/>
            <person name="Noordeloos M.E."/>
            <person name="Ohm R.A."/>
            <person name="Ortiz-Santana B."/>
            <person name="Ovrebo C."/>
            <person name="Racz N."/>
            <person name="Riley R."/>
            <person name="Savchenko A."/>
            <person name="Shiryaev A."/>
            <person name="Soop K."/>
            <person name="Spirin V."/>
            <person name="Szebenyi C."/>
            <person name="Tomsovsky M."/>
            <person name="Tulloss R.E."/>
            <person name="Uehling J."/>
            <person name="Grigoriev I.V."/>
            <person name="Vagvolgyi C."/>
            <person name="Papp T."/>
            <person name="Martin F.M."/>
            <person name="Miettinen O."/>
            <person name="Hibbett D.S."/>
            <person name="Nagy L.G."/>
        </authorList>
    </citation>
    <scope>NUCLEOTIDE SEQUENCE [LARGE SCALE GENOMIC DNA]</scope>
    <source>
        <strain evidence="2 3">CBS 166.37</strain>
    </source>
</reference>
<feature type="region of interest" description="Disordered" evidence="1">
    <location>
        <begin position="1180"/>
        <end position="1206"/>
    </location>
</feature>